<accession>A0A4Z2E4A5</accession>
<name>A0A4Z2E4A5_9TELE</name>
<dbReference type="InterPro" id="IPR013783">
    <property type="entry name" value="Ig-like_fold"/>
</dbReference>
<dbReference type="GO" id="GO:0050772">
    <property type="term" value="P:positive regulation of axonogenesis"/>
    <property type="evidence" value="ECO:0007669"/>
    <property type="project" value="TreeGrafter"/>
</dbReference>
<dbReference type="GO" id="GO:0007399">
    <property type="term" value="P:nervous system development"/>
    <property type="evidence" value="ECO:0007669"/>
    <property type="project" value="UniProtKB-ARBA"/>
</dbReference>
<dbReference type="GO" id="GO:0002116">
    <property type="term" value="C:semaphorin receptor complex"/>
    <property type="evidence" value="ECO:0007669"/>
    <property type="project" value="TreeGrafter"/>
</dbReference>
<dbReference type="AlphaFoldDB" id="A0A4Z2E4A5"/>
<proteinExistence type="predicted"/>
<gene>
    <name evidence="2" type="primary">Plxnb2_0</name>
    <name evidence="2" type="ORF">EYF80_066280</name>
</gene>
<evidence type="ECO:0000313" key="3">
    <source>
        <dbReference type="Proteomes" id="UP000314294"/>
    </source>
</evidence>
<organism evidence="2 3">
    <name type="scientific">Liparis tanakae</name>
    <name type="common">Tanaka's snailfish</name>
    <dbReference type="NCBI Taxonomy" id="230148"/>
    <lineage>
        <taxon>Eukaryota</taxon>
        <taxon>Metazoa</taxon>
        <taxon>Chordata</taxon>
        <taxon>Craniata</taxon>
        <taxon>Vertebrata</taxon>
        <taxon>Euteleostomi</taxon>
        <taxon>Actinopterygii</taxon>
        <taxon>Neopterygii</taxon>
        <taxon>Teleostei</taxon>
        <taxon>Neoteleostei</taxon>
        <taxon>Acanthomorphata</taxon>
        <taxon>Eupercaria</taxon>
        <taxon>Perciformes</taxon>
        <taxon>Cottioidei</taxon>
        <taxon>Cottales</taxon>
        <taxon>Liparidae</taxon>
        <taxon>Liparis</taxon>
    </lineage>
</organism>
<reference evidence="2 3" key="1">
    <citation type="submission" date="2019-03" db="EMBL/GenBank/DDBJ databases">
        <title>First draft genome of Liparis tanakae, snailfish: a comprehensive survey of snailfish specific genes.</title>
        <authorList>
            <person name="Kim W."/>
            <person name="Song I."/>
            <person name="Jeong J.-H."/>
            <person name="Kim D."/>
            <person name="Kim S."/>
            <person name="Ryu S."/>
            <person name="Song J.Y."/>
            <person name="Lee S.K."/>
        </authorList>
    </citation>
    <scope>NUCLEOTIDE SEQUENCE [LARGE SCALE GENOMIC DNA]</scope>
    <source>
        <tissue evidence="2">Muscle</tissue>
    </source>
</reference>
<dbReference type="PANTHER" id="PTHR22625:SF9">
    <property type="entry name" value="PLEXIN-B2"/>
    <property type="match status" value="1"/>
</dbReference>
<dbReference type="GO" id="GO:0005886">
    <property type="term" value="C:plasma membrane"/>
    <property type="evidence" value="ECO:0007669"/>
    <property type="project" value="TreeGrafter"/>
</dbReference>
<dbReference type="EMBL" id="SRLO01017963">
    <property type="protein sequence ID" value="TNN23598.1"/>
    <property type="molecule type" value="Genomic_DNA"/>
</dbReference>
<comment type="caution">
    <text evidence="2">The sequence shown here is derived from an EMBL/GenBank/DDBJ whole genome shotgun (WGS) entry which is preliminary data.</text>
</comment>
<evidence type="ECO:0000313" key="2">
    <source>
        <dbReference type="EMBL" id="TNN23598.1"/>
    </source>
</evidence>
<dbReference type="Proteomes" id="UP000314294">
    <property type="component" value="Unassembled WGS sequence"/>
</dbReference>
<dbReference type="InterPro" id="IPR014756">
    <property type="entry name" value="Ig_E-set"/>
</dbReference>
<protein>
    <submittedName>
        <fullName evidence="2">Plexin-B2</fullName>
    </submittedName>
</protein>
<dbReference type="InterPro" id="IPR031148">
    <property type="entry name" value="Plexin"/>
</dbReference>
<keyword evidence="3" id="KW-1185">Reference proteome</keyword>
<dbReference type="Pfam" id="PF01833">
    <property type="entry name" value="TIG"/>
    <property type="match status" value="1"/>
</dbReference>
<dbReference type="GO" id="GO:0007162">
    <property type="term" value="P:negative regulation of cell adhesion"/>
    <property type="evidence" value="ECO:0007669"/>
    <property type="project" value="TreeGrafter"/>
</dbReference>
<evidence type="ECO:0000259" key="1">
    <source>
        <dbReference type="SMART" id="SM00429"/>
    </source>
</evidence>
<dbReference type="PANTHER" id="PTHR22625">
    <property type="entry name" value="PLEXIN"/>
    <property type="match status" value="1"/>
</dbReference>
<sequence>MTEGREDLHRTEEAEQQRLDAVDIVPRFGPLNGRISVTIKGSNMGIEKDDVKRITVAGVDCVHQGEHYSVSTSIVCEIGPARRLPPADLPFEPLNSGAVEVEVEGGRRGKSQVVFTYRVGLH</sequence>
<dbReference type="GO" id="GO:0008360">
    <property type="term" value="P:regulation of cell shape"/>
    <property type="evidence" value="ECO:0007669"/>
    <property type="project" value="TreeGrafter"/>
</dbReference>
<feature type="domain" description="IPT/TIG" evidence="1">
    <location>
        <begin position="18"/>
        <end position="118"/>
    </location>
</feature>
<dbReference type="SUPFAM" id="SSF81296">
    <property type="entry name" value="E set domains"/>
    <property type="match status" value="1"/>
</dbReference>
<dbReference type="OrthoDB" id="8946541at2759"/>
<dbReference type="Gene3D" id="2.60.40.10">
    <property type="entry name" value="Immunoglobulins"/>
    <property type="match status" value="1"/>
</dbReference>
<dbReference type="SMART" id="SM00429">
    <property type="entry name" value="IPT"/>
    <property type="match status" value="1"/>
</dbReference>
<dbReference type="InterPro" id="IPR002909">
    <property type="entry name" value="IPT_dom"/>
</dbReference>
<dbReference type="GO" id="GO:0017154">
    <property type="term" value="F:semaphorin receptor activity"/>
    <property type="evidence" value="ECO:0007669"/>
    <property type="project" value="InterPro"/>
</dbReference>
<dbReference type="GO" id="GO:0030334">
    <property type="term" value="P:regulation of cell migration"/>
    <property type="evidence" value="ECO:0007669"/>
    <property type="project" value="TreeGrafter"/>
</dbReference>